<dbReference type="PROSITE" id="PS51257">
    <property type="entry name" value="PROKAR_LIPOPROTEIN"/>
    <property type="match status" value="1"/>
</dbReference>
<evidence type="ECO:0000313" key="5">
    <source>
        <dbReference type="EMBL" id="NMM50806.1"/>
    </source>
</evidence>
<dbReference type="PANTHER" id="PTHR24188">
    <property type="entry name" value="ANKYRIN REPEAT PROTEIN"/>
    <property type="match status" value="1"/>
</dbReference>
<feature type="chain" id="PRO_5032453371" evidence="4">
    <location>
        <begin position="24"/>
        <end position="190"/>
    </location>
</feature>
<keyword evidence="1" id="KW-0677">Repeat</keyword>
<dbReference type="Gene3D" id="1.25.40.20">
    <property type="entry name" value="Ankyrin repeat-containing domain"/>
    <property type="match status" value="2"/>
</dbReference>
<feature type="repeat" description="ANK" evidence="3">
    <location>
        <begin position="107"/>
        <end position="139"/>
    </location>
</feature>
<evidence type="ECO:0000256" key="1">
    <source>
        <dbReference type="ARBA" id="ARBA00022737"/>
    </source>
</evidence>
<dbReference type="PANTHER" id="PTHR24188:SF29">
    <property type="entry name" value="GH09064P"/>
    <property type="match status" value="1"/>
</dbReference>
<name>A0A848J512_9BACT</name>
<protein>
    <submittedName>
        <fullName evidence="5">Ankyrin repeat domain-containing protein</fullName>
    </submittedName>
</protein>
<keyword evidence="4" id="KW-0732">Signal</keyword>
<dbReference type="SMART" id="SM00248">
    <property type="entry name" value="ANK"/>
    <property type="match status" value="3"/>
</dbReference>
<sequence>MKTIKINLTKALFLITMMGSVLISCGQAEKSKEVKNASVSPEMNIHSAIISGNIEVVKQHIEAGTNLNEKEPMSGATPLITAITFDKREIAKVLIDADSDLSIKNNDGSTALHVAAFFCRVEIVQMLIDANADKTAKNNYGATPLETVSGDFKDIKPIYQMLKEQLSPLGLKLDMDELEKTRPVIAMMLQ</sequence>
<dbReference type="Proteomes" id="UP000559010">
    <property type="component" value="Unassembled WGS sequence"/>
</dbReference>
<feature type="repeat" description="ANK" evidence="3">
    <location>
        <begin position="74"/>
        <end position="106"/>
    </location>
</feature>
<dbReference type="EMBL" id="JABBNU010000016">
    <property type="protein sequence ID" value="NMM50806.1"/>
    <property type="molecule type" value="Genomic_DNA"/>
</dbReference>
<dbReference type="RefSeq" id="WP_169685172.1">
    <property type="nucleotide sequence ID" value="NZ_JABBNU010000016.1"/>
</dbReference>
<evidence type="ECO:0000256" key="4">
    <source>
        <dbReference type="SAM" id="SignalP"/>
    </source>
</evidence>
<dbReference type="PROSITE" id="PS50088">
    <property type="entry name" value="ANK_REPEAT"/>
    <property type="match status" value="2"/>
</dbReference>
<accession>A0A848J512</accession>
<evidence type="ECO:0000256" key="2">
    <source>
        <dbReference type="ARBA" id="ARBA00023043"/>
    </source>
</evidence>
<keyword evidence="6" id="KW-1185">Reference proteome</keyword>
<reference evidence="5 6" key="1">
    <citation type="submission" date="2020-04" db="EMBL/GenBank/DDBJ databases">
        <title>Flammeovirgaceae bacterium KN852 isolated from deep sea.</title>
        <authorList>
            <person name="Zhang D.-C."/>
        </authorList>
    </citation>
    <scope>NUCLEOTIDE SEQUENCE [LARGE SCALE GENOMIC DNA]</scope>
    <source>
        <strain evidence="5 6">KN852</strain>
    </source>
</reference>
<dbReference type="Pfam" id="PF12796">
    <property type="entry name" value="Ank_2"/>
    <property type="match status" value="1"/>
</dbReference>
<organism evidence="5 6">
    <name type="scientific">Marinigracilibium pacificum</name>
    <dbReference type="NCBI Taxonomy" id="2729599"/>
    <lineage>
        <taxon>Bacteria</taxon>
        <taxon>Pseudomonadati</taxon>
        <taxon>Bacteroidota</taxon>
        <taxon>Cytophagia</taxon>
        <taxon>Cytophagales</taxon>
        <taxon>Flammeovirgaceae</taxon>
        <taxon>Marinigracilibium</taxon>
    </lineage>
</organism>
<dbReference type="InterPro" id="IPR036770">
    <property type="entry name" value="Ankyrin_rpt-contain_sf"/>
</dbReference>
<comment type="caution">
    <text evidence="5">The sequence shown here is derived from an EMBL/GenBank/DDBJ whole genome shotgun (WGS) entry which is preliminary data.</text>
</comment>
<evidence type="ECO:0000313" key="6">
    <source>
        <dbReference type="Proteomes" id="UP000559010"/>
    </source>
</evidence>
<evidence type="ECO:0000256" key="3">
    <source>
        <dbReference type="PROSITE-ProRule" id="PRU00023"/>
    </source>
</evidence>
<feature type="signal peptide" evidence="4">
    <location>
        <begin position="1"/>
        <end position="23"/>
    </location>
</feature>
<dbReference type="InterPro" id="IPR002110">
    <property type="entry name" value="Ankyrin_rpt"/>
</dbReference>
<dbReference type="PROSITE" id="PS50297">
    <property type="entry name" value="ANK_REP_REGION"/>
    <property type="match status" value="2"/>
</dbReference>
<keyword evidence="2 3" id="KW-0040">ANK repeat</keyword>
<dbReference type="SUPFAM" id="SSF48403">
    <property type="entry name" value="Ankyrin repeat"/>
    <property type="match status" value="1"/>
</dbReference>
<dbReference type="AlphaFoldDB" id="A0A848J512"/>
<proteinExistence type="predicted"/>
<gene>
    <name evidence="5" type="ORF">HH304_20520</name>
</gene>